<protein>
    <recommendedName>
        <fullName evidence="6">DUF4367 domain-containing protein</fullName>
    </recommendedName>
</protein>
<evidence type="ECO:0000313" key="4">
    <source>
        <dbReference type="Proteomes" id="UP000095395"/>
    </source>
</evidence>
<dbReference type="PROSITE" id="PS51257">
    <property type="entry name" value="PROKAR_LIPOPROTEIN"/>
    <property type="match status" value="1"/>
</dbReference>
<evidence type="ECO:0000313" key="5">
    <source>
        <dbReference type="Proteomes" id="UP000095453"/>
    </source>
</evidence>
<dbReference type="EMBL" id="CYYR01000029">
    <property type="protein sequence ID" value="CUO42594.1"/>
    <property type="molecule type" value="Genomic_DNA"/>
</dbReference>
<dbReference type="RefSeq" id="WP_055172075.1">
    <property type="nucleotide sequence ID" value="NZ_CYXX01000042.1"/>
</dbReference>
<evidence type="ECO:0000313" key="3">
    <source>
        <dbReference type="EMBL" id="CUO42594.1"/>
    </source>
</evidence>
<sequence>MKQILEKYLAITLVLVLMTGCGSAADKEIMTAKEFQKKMEGMGLTVEDQTSSAKDSTYQKIYVAVDEEKYSFEYYFMKGEDSADVVYQYAVSNLSNTYDGVDDATILEDENNSVADYSVSASDYYCEVLKKENTVLYVTAYHDYELEAKKIIDELGY</sequence>
<accession>A0A173VVX5</accession>
<dbReference type="Proteomes" id="UP000095453">
    <property type="component" value="Unassembled WGS sequence"/>
</dbReference>
<name>A0A173VVX5_9FIRM</name>
<proteinExistence type="predicted"/>
<evidence type="ECO:0000313" key="2">
    <source>
        <dbReference type="EMBL" id="CUN30108.1"/>
    </source>
</evidence>
<dbReference type="EMBL" id="CYXX01000042">
    <property type="protein sequence ID" value="CUN30108.1"/>
    <property type="molecule type" value="Genomic_DNA"/>
</dbReference>
<gene>
    <name evidence="3" type="ORF">ERS852392_03125</name>
    <name evidence="2" type="ORF">ERS852444_03408</name>
</gene>
<dbReference type="Proteomes" id="UP000095395">
    <property type="component" value="Unassembled WGS sequence"/>
</dbReference>
<evidence type="ECO:0000256" key="1">
    <source>
        <dbReference type="SAM" id="SignalP"/>
    </source>
</evidence>
<evidence type="ECO:0008006" key="6">
    <source>
        <dbReference type="Google" id="ProtNLM"/>
    </source>
</evidence>
<keyword evidence="1" id="KW-0732">Signal</keyword>
<feature type="chain" id="PRO_5014250545" description="DUF4367 domain-containing protein" evidence="1">
    <location>
        <begin position="25"/>
        <end position="157"/>
    </location>
</feature>
<feature type="signal peptide" evidence="1">
    <location>
        <begin position="1"/>
        <end position="24"/>
    </location>
</feature>
<dbReference type="AlphaFoldDB" id="A0A173VVX5"/>
<organism evidence="2 5">
    <name type="scientific">Roseburia inulinivorans</name>
    <dbReference type="NCBI Taxonomy" id="360807"/>
    <lineage>
        <taxon>Bacteria</taxon>
        <taxon>Bacillati</taxon>
        <taxon>Bacillota</taxon>
        <taxon>Clostridia</taxon>
        <taxon>Lachnospirales</taxon>
        <taxon>Lachnospiraceae</taxon>
        <taxon>Roseburia</taxon>
    </lineage>
</organism>
<reference evidence="4 5" key="1">
    <citation type="submission" date="2015-09" db="EMBL/GenBank/DDBJ databases">
        <authorList>
            <consortium name="Pathogen Informatics"/>
        </authorList>
    </citation>
    <scope>NUCLEOTIDE SEQUENCE [LARGE SCALE GENOMIC DNA]</scope>
    <source>
        <strain evidence="3 4">2789STDY5608835</strain>
        <strain evidence="2 5">2789STDY5608887</strain>
    </source>
</reference>